<evidence type="ECO:0000256" key="5">
    <source>
        <dbReference type="ARBA" id="ARBA00022679"/>
    </source>
</evidence>
<accession>A0A844G0L9</accession>
<dbReference type="Pfam" id="PF08502">
    <property type="entry name" value="LeuA_dimer"/>
    <property type="match status" value="1"/>
</dbReference>
<dbReference type="Pfam" id="PF00682">
    <property type="entry name" value="HMGL-like"/>
    <property type="match status" value="1"/>
</dbReference>
<dbReference type="PROSITE" id="PS00816">
    <property type="entry name" value="AIPM_HOMOCIT_SYNTH_2"/>
    <property type="match status" value="1"/>
</dbReference>
<keyword evidence="5 7" id="KW-0808">Transferase</keyword>
<dbReference type="InterPro" id="IPR013709">
    <property type="entry name" value="2-isopropylmalate_synth_dimer"/>
</dbReference>
<evidence type="ECO:0000256" key="4">
    <source>
        <dbReference type="ARBA" id="ARBA00022605"/>
    </source>
</evidence>
<dbReference type="InterPro" id="IPR000891">
    <property type="entry name" value="PYR_CT"/>
</dbReference>
<dbReference type="SUPFAM" id="SSF89000">
    <property type="entry name" value="post-HMGL domain-like"/>
    <property type="match status" value="1"/>
</dbReference>
<dbReference type="SMART" id="SM00917">
    <property type="entry name" value="LeuA_dimer"/>
    <property type="match status" value="1"/>
</dbReference>
<keyword evidence="6" id="KW-0100">Branched-chain amino acid biosynthesis</keyword>
<name>A0A844G0L9_9BACT</name>
<evidence type="ECO:0000256" key="1">
    <source>
        <dbReference type="ARBA" id="ARBA00000064"/>
    </source>
</evidence>
<dbReference type="AlphaFoldDB" id="A0A844G0L9"/>
<dbReference type="PROSITE" id="PS00815">
    <property type="entry name" value="AIPM_HOMOCIT_SYNTH_1"/>
    <property type="match status" value="1"/>
</dbReference>
<dbReference type="NCBIfam" id="NF002991">
    <property type="entry name" value="PRK03739.1"/>
    <property type="match status" value="1"/>
</dbReference>
<dbReference type="InterPro" id="IPR002034">
    <property type="entry name" value="AIPM/Hcit_synth_CS"/>
</dbReference>
<keyword evidence="10" id="KW-1185">Reference proteome</keyword>
<evidence type="ECO:0000313" key="10">
    <source>
        <dbReference type="Proteomes" id="UP000435649"/>
    </source>
</evidence>
<proteinExistence type="inferred from homology"/>
<evidence type="ECO:0000256" key="3">
    <source>
        <dbReference type="ARBA" id="ARBA00012973"/>
    </source>
</evidence>
<dbReference type="RefSeq" id="WP_106054256.1">
    <property type="nucleotide sequence ID" value="NZ_CALXOB010000048.1"/>
</dbReference>
<reference evidence="9 10" key="1">
    <citation type="submission" date="2019-08" db="EMBL/GenBank/DDBJ databases">
        <title>In-depth cultivation of the pig gut microbiome towards novel bacterial diversity and tailored functional studies.</title>
        <authorList>
            <person name="Wylensek D."/>
            <person name="Hitch T.C.A."/>
            <person name="Clavel T."/>
        </authorList>
    </citation>
    <scope>NUCLEOTIDE SEQUENCE [LARGE SCALE GENOMIC DNA]</scope>
    <source>
        <strain evidence="9 10">BBE-744-WT-12</strain>
    </source>
</reference>
<dbReference type="Pfam" id="PF22615">
    <property type="entry name" value="IPMS_D2"/>
    <property type="match status" value="1"/>
</dbReference>
<dbReference type="InterPro" id="IPR013785">
    <property type="entry name" value="Aldolase_TIM"/>
</dbReference>
<feature type="domain" description="Pyruvate carboxyltransferase" evidence="8">
    <location>
        <begin position="29"/>
        <end position="304"/>
    </location>
</feature>
<dbReference type="SUPFAM" id="SSF51569">
    <property type="entry name" value="Aldolase"/>
    <property type="match status" value="1"/>
</dbReference>
<organism evidence="9 10">
    <name type="scientific">Victivallis lenta</name>
    <dbReference type="NCBI Taxonomy" id="2606640"/>
    <lineage>
        <taxon>Bacteria</taxon>
        <taxon>Pseudomonadati</taxon>
        <taxon>Lentisphaerota</taxon>
        <taxon>Lentisphaeria</taxon>
        <taxon>Victivallales</taxon>
        <taxon>Victivallaceae</taxon>
        <taxon>Victivallis</taxon>
    </lineage>
</organism>
<dbReference type="Gene3D" id="3.30.160.270">
    <property type="match status" value="1"/>
</dbReference>
<evidence type="ECO:0000256" key="6">
    <source>
        <dbReference type="ARBA" id="ARBA00023304"/>
    </source>
</evidence>
<dbReference type="InterPro" id="IPR039371">
    <property type="entry name" value="LeuA_N_DRE-TIM"/>
</dbReference>
<gene>
    <name evidence="9" type="ORF">FYJ85_08785</name>
</gene>
<comment type="catalytic activity">
    <reaction evidence="1">
        <text>3-methyl-2-oxobutanoate + acetyl-CoA + H2O = (2S)-2-isopropylmalate + CoA + H(+)</text>
        <dbReference type="Rhea" id="RHEA:21524"/>
        <dbReference type="ChEBI" id="CHEBI:1178"/>
        <dbReference type="ChEBI" id="CHEBI:11851"/>
        <dbReference type="ChEBI" id="CHEBI:15377"/>
        <dbReference type="ChEBI" id="CHEBI:15378"/>
        <dbReference type="ChEBI" id="CHEBI:57287"/>
        <dbReference type="ChEBI" id="CHEBI:57288"/>
        <dbReference type="EC" id="2.3.3.13"/>
    </reaction>
</comment>
<keyword evidence="9" id="KW-0012">Acyltransferase</keyword>
<evidence type="ECO:0000256" key="7">
    <source>
        <dbReference type="RuleBase" id="RU003523"/>
    </source>
</evidence>
<sequence length="564" mass="62803">MESYPKYRYPDPVKIENRQWPDRVITQSPKWASVDLRDGNQALPEPMSPAHKLEYFNMLVKIGFKEIEVAFPSASADDYNFVRMLIEENLIPDDVTISVLTQARKHLIDRTAESLRGVKKALIHCYVPTSDLHGRFVFNHSRDEVKAMAIEGTRMVREAIEREGLKEVCGYEFSPEEFTDSDLDFVLDLCCAVKREWGPSTPESFILNLPATVERRPPNQYADMIELFCRNYPYLSETAISIHAHNDQGCAVAASELAVLAGATRVEGTIFGHGERTGNLDLAVLALNLESRGVPTGLSFSDMPEIVRIVERNSGIEVHPRHPYAGDLAFTAFSGSHQDAIRKGFEHRAEISDFFRQGWKIPYLHLDPADLGRQYEKLIRINSQSGKGGVVYVLEKEFGIYPPKSMHPEIGAVVQKYIDETGGEIDSKILRQILDDTFVNIEGPYRMENYQRASVGDRSGATFTWFIGGEKHELTGQGNGPLSAVVHSLKSSGLMPFFKLEDFSERSLGKDADAHAIAFVGLRCGPDGEHLVYGAGEHSNIDRAAIAALISAMNRAAAAGVFHD</sequence>
<comment type="caution">
    <text evidence="9">The sequence shown here is derived from an EMBL/GenBank/DDBJ whole genome shotgun (WGS) entry which is preliminary data.</text>
</comment>
<evidence type="ECO:0000259" key="8">
    <source>
        <dbReference type="PROSITE" id="PS50991"/>
    </source>
</evidence>
<dbReference type="PROSITE" id="PS50991">
    <property type="entry name" value="PYR_CT"/>
    <property type="match status" value="1"/>
</dbReference>
<dbReference type="InterPro" id="IPR054692">
    <property type="entry name" value="LeuA-like_post-cat"/>
</dbReference>
<dbReference type="Proteomes" id="UP000435649">
    <property type="component" value="Unassembled WGS sequence"/>
</dbReference>
<dbReference type="SUPFAM" id="SSF110921">
    <property type="entry name" value="2-isopropylmalate synthase LeuA, allosteric (dimerisation) domain"/>
    <property type="match status" value="1"/>
</dbReference>
<dbReference type="GO" id="GO:0003852">
    <property type="term" value="F:2-isopropylmalate synthase activity"/>
    <property type="evidence" value="ECO:0007669"/>
    <property type="project" value="UniProtKB-EC"/>
</dbReference>
<dbReference type="PANTHER" id="PTHR46911">
    <property type="match status" value="1"/>
</dbReference>
<dbReference type="CDD" id="cd07942">
    <property type="entry name" value="DRE_TIM_LeuA"/>
    <property type="match status" value="1"/>
</dbReference>
<dbReference type="InterPro" id="IPR036230">
    <property type="entry name" value="LeuA_allosteric_dom_sf"/>
</dbReference>
<evidence type="ECO:0000313" key="9">
    <source>
        <dbReference type="EMBL" id="MST97137.1"/>
    </source>
</evidence>
<protein>
    <recommendedName>
        <fullName evidence="3">2-isopropylmalate synthase</fullName>
        <ecNumber evidence="3">2.3.3.13</ecNumber>
    </recommendedName>
</protein>
<dbReference type="GO" id="GO:0009098">
    <property type="term" value="P:L-leucine biosynthetic process"/>
    <property type="evidence" value="ECO:0007669"/>
    <property type="project" value="InterPro"/>
</dbReference>
<dbReference type="PANTHER" id="PTHR46911:SF1">
    <property type="entry name" value="2-ISOPROPYLMALATE SYNTHASE"/>
    <property type="match status" value="1"/>
</dbReference>
<keyword evidence="4" id="KW-0028">Amino-acid biosynthesis</keyword>
<comment type="similarity">
    <text evidence="2">Belongs to the alpha-IPM synthase/homocitrate synthase family. LeuA type 2 subfamily.</text>
</comment>
<dbReference type="Gene3D" id="3.20.20.70">
    <property type="entry name" value="Aldolase class I"/>
    <property type="match status" value="1"/>
</dbReference>
<dbReference type="EMBL" id="VUNS01000007">
    <property type="protein sequence ID" value="MST97137.1"/>
    <property type="molecule type" value="Genomic_DNA"/>
</dbReference>
<dbReference type="EC" id="2.3.3.13" evidence="3"/>
<evidence type="ECO:0000256" key="2">
    <source>
        <dbReference type="ARBA" id="ARBA00009767"/>
    </source>
</evidence>